<reference evidence="1 2" key="1">
    <citation type="submission" date="2017-04" db="EMBL/GenBank/DDBJ databases">
        <title>Kefir bacterial isolates.</title>
        <authorList>
            <person name="Kim Y."/>
            <person name="Blasche S."/>
            <person name="Patil K.R."/>
        </authorList>
    </citation>
    <scope>NUCLEOTIDE SEQUENCE [LARGE SCALE GENOMIC DNA]</scope>
    <source>
        <strain evidence="1 2">KR</strain>
    </source>
</reference>
<protein>
    <submittedName>
        <fullName evidence="1">Uncharacterized protein</fullName>
    </submittedName>
</protein>
<sequence length="74" mass="8026">MLTKYSYVELEFSTWDSASGMRNVVDWPKGTESAYLGFSETNTVQITGFNGDVISGELAAPSIRQTLSIALSGE</sequence>
<evidence type="ECO:0000313" key="1">
    <source>
        <dbReference type="EMBL" id="PAK77443.1"/>
    </source>
</evidence>
<proteinExistence type="predicted"/>
<comment type="caution">
    <text evidence="1">The sequence shown here is derived from an EMBL/GenBank/DDBJ whole genome shotgun (WGS) entry which is preliminary data.</text>
</comment>
<dbReference type="Proteomes" id="UP000216151">
    <property type="component" value="Unassembled WGS sequence"/>
</dbReference>
<keyword evidence="2" id="KW-1185">Reference proteome</keyword>
<dbReference type="EMBL" id="NCXK01000019">
    <property type="protein sequence ID" value="PAK77443.1"/>
    <property type="molecule type" value="Genomic_DNA"/>
</dbReference>
<organism evidence="1 2">
    <name type="scientific">Acetobacter fabarum</name>
    <dbReference type="NCBI Taxonomy" id="483199"/>
    <lineage>
        <taxon>Bacteria</taxon>
        <taxon>Pseudomonadati</taxon>
        <taxon>Pseudomonadota</taxon>
        <taxon>Alphaproteobacteria</taxon>
        <taxon>Acetobacterales</taxon>
        <taxon>Acetobacteraceae</taxon>
        <taxon>Acetobacter</taxon>
    </lineage>
</organism>
<evidence type="ECO:0000313" key="2">
    <source>
        <dbReference type="Proteomes" id="UP000216151"/>
    </source>
</evidence>
<dbReference type="AlphaFoldDB" id="A0A269XVV4"/>
<gene>
    <name evidence="1" type="ORF">B8X00_10720</name>
</gene>
<accession>A0A269XVV4</accession>
<name>A0A269XVV4_9PROT</name>